<keyword evidence="12" id="KW-1185">Reference proteome</keyword>
<feature type="compositionally biased region" description="Polar residues" evidence="9">
    <location>
        <begin position="157"/>
        <end position="178"/>
    </location>
</feature>
<evidence type="ECO:0000256" key="5">
    <source>
        <dbReference type="ARBA" id="ARBA00022692"/>
    </source>
</evidence>
<proteinExistence type="inferred from homology"/>
<keyword evidence="4" id="KW-1134">Transmembrane beta strand</keyword>
<keyword evidence="3" id="KW-0813">Transport</keyword>
<evidence type="ECO:0000256" key="3">
    <source>
        <dbReference type="ARBA" id="ARBA00022448"/>
    </source>
</evidence>
<feature type="chain" id="PRO_5046285267" evidence="10">
    <location>
        <begin position="27"/>
        <end position="742"/>
    </location>
</feature>
<dbReference type="RefSeq" id="WP_169156039.1">
    <property type="nucleotide sequence ID" value="NZ_CAWPJE010000105.1"/>
</dbReference>
<feature type="region of interest" description="Disordered" evidence="9">
    <location>
        <begin position="157"/>
        <end position="189"/>
    </location>
</feature>
<organism evidence="11 12">
    <name type="scientific">Brasilonema bromeliae SPC951</name>
    <dbReference type="NCBI Taxonomy" id="385972"/>
    <lineage>
        <taxon>Bacteria</taxon>
        <taxon>Bacillati</taxon>
        <taxon>Cyanobacteriota</taxon>
        <taxon>Cyanophyceae</taxon>
        <taxon>Nostocales</taxon>
        <taxon>Scytonemataceae</taxon>
        <taxon>Brasilonema</taxon>
        <taxon>Bromeliae group (in: Brasilonema)</taxon>
    </lineage>
</organism>
<reference evidence="11 12" key="1">
    <citation type="submission" date="2018-06" db="EMBL/GenBank/DDBJ databases">
        <title>Comparative genomics of Brasilonema spp. strains.</title>
        <authorList>
            <person name="Alvarenga D.O."/>
            <person name="Fiore M.F."/>
            <person name="Varani A.M."/>
        </authorList>
    </citation>
    <scope>NUCLEOTIDE SEQUENCE [LARGE SCALE GENOMIC DNA]</scope>
    <source>
        <strain evidence="11 12">SPC951</strain>
    </source>
</reference>
<accession>A0ABX1P8N7</accession>
<dbReference type="PANTHER" id="PTHR30026">
    <property type="entry name" value="OUTER MEMBRANE PROTEIN TOLC"/>
    <property type="match status" value="1"/>
</dbReference>
<dbReference type="EMBL" id="QMEB01000114">
    <property type="protein sequence ID" value="NMG20775.1"/>
    <property type="molecule type" value="Genomic_DNA"/>
</dbReference>
<evidence type="ECO:0000256" key="4">
    <source>
        <dbReference type="ARBA" id="ARBA00022452"/>
    </source>
</evidence>
<dbReference type="PANTHER" id="PTHR30026:SF21">
    <property type="entry name" value="SLR1270 PROTEIN"/>
    <property type="match status" value="1"/>
</dbReference>
<keyword evidence="10" id="KW-0732">Signal</keyword>
<feature type="coiled-coil region" evidence="8">
    <location>
        <begin position="634"/>
        <end position="683"/>
    </location>
</feature>
<evidence type="ECO:0000256" key="8">
    <source>
        <dbReference type="SAM" id="Coils"/>
    </source>
</evidence>
<protein>
    <submittedName>
        <fullName evidence="11">TolC family protein</fullName>
    </submittedName>
</protein>
<feature type="region of interest" description="Disordered" evidence="9">
    <location>
        <begin position="246"/>
        <end position="298"/>
    </location>
</feature>
<dbReference type="Pfam" id="PF02321">
    <property type="entry name" value="OEP"/>
    <property type="match status" value="2"/>
</dbReference>
<comment type="similarity">
    <text evidence="2">Belongs to the outer membrane factor (OMF) (TC 1.B.17) family.</text>
</comment>
<evidence type="ECO:0000256" key="2">
    <source>
        <dbReference type="ARBA" id="ARBA00007613"/>
    </source>
</evidence>
<evidence type="ECO:0000313" key="12">
    <source>
        <dbReference type="Proteomes" id="UP000718564"/>
    </source>
</evidence>
<keyword evidence="7" id="KW-0998">Cell outer membrane</keyword>
<evidence type="ECO:0000256" key="7">
    <source>
        <dbReference type="ARBA" id="ARBA00023237"/>
    </source>
</evidence>
<evidence type="ECO:0000313" key="11">
    <source>
        <dbReference type="EMBL" id="NMG20775.1"/>
    </source>
</evidence>
<dbReference type="InterPro" id="IPR051906">
    <property type="entry name" value="TolC-like"/>
</dbReference>
<evidence type="ECO:0000256" key="6">
    <source>
        <dbReference type="ARBA" id="ARBA00023136"/>
    </source>
</evidence>
<comment type="caution">
    <text evidence="11">The sequence shown here is derived from an EMBL/GenBank/DDBJ whole genome shotgun (WGS) entry which is preliminary data.</text>
</comment>
<sequence>MNRQQIFSSFLPGVTAAVLATQPAWANPAPATGVKLFASSDGLTSTFEGTPTALDIKPQLPPTASSSFLAAAVPTVDVMGGGLISSITRGGVEVILTGKTGIPIPQVAHKVQSMLMSLKPTSNQTQLTNKIPPSGTSIQKQNNSIIIAEASKNTFSSYNETSRPASTVEQKTLSSGQLPTEKKTSAQLPNKLQTPVRGTVEVAKLLDQGKLCPQQAKNGKTQVGRSASVLQKSSTCSQQNTMKNLVAQAGSSKPARTTPATTTPARITPAGSSKPARTTPAPTTPAQTTPAPTTPASASSVQIPNYLKANPNPLQFPTKPEEVRIQGTQPITLADSLEIARRNSQDLQISLLNVERSRASVRQAQAALLPTASLSAGLTRGGPAFLNQQQLNSQRTALEDVPSTTNFSSTAQVEYNLYTSGQTTARIRAAEEQLRFDELAVEVQSEEIRLSVTSQYYDLQQADEQVRIAQSAVRNGQASLRDAQALEAAGVSTRFDVLRAQVNLATYQQQLTSGISQQQIARRRLAQTLSLPQSVDISSADPVRIAALWNVPLPETLVLAFKNRPELQQNLAQRNIAEQQRRAALSQLGPQVGLVGSYQLSDRFDDQRNGTDNYSLGVQARLFLYDGGAARAAAAQQKANIRIAENQFAIARNQIRYNVESSYSQLQSNLQNVQTASTALEQARESLRLARLRFQAGVGTQTEVIISENALTQAEGARVTAILNYNRALATLQRAVTSRAAR</sequence>
<dbReference type="SUPFAM" id="SSF56954">
    <property type="entry name" value="Outer membrane efflux proteins (OEP)"/>
    <property type="match status" value="1"/>
</dbReference>
<evidence type="ECO:0000256" key="10">
    <source>
        <dbReference type="SAM" id="SignalP"/>
    </source>
</evidence>
<comment type="subcellular location">
    <subcellularLocation>
        <location evidence="1">Cell outer membrane</location>
    </subcellularLocation>
</comment>
<keyword evidence="8" id="KW-0175">Coiled coil</keyword>
<dbReference type="Proteomes" id="UP000718564">
    <property type="component" value="Unassembled WGS sequence"/>
</dbReference>
<keyword evidence="6" id="KW-0472">Membrane</keyword>
<feature type="compositionally biased region" description="Low complexity" evidence="9">
    <location>
        <begin position="254"/>
        <end position="298"/>
    </location>
</feature>
<gene>
    <name evidence="11" type="ORF">DP116_15420</name>
</gene>
<feature type="signal peptide" evidence="10">
    <location>
        <begin position="1"/>
        <end position="26"/>
    </location>
</feature>
<dbReference type="Gene3D" id="1.20.1600.10">
    <property type="entry name" value="Outer membrane efflux proteins (OEP)"/>
    <property type="match status" value="1"/>
</dbReference>
<evidence type="ECO:0000256" key="1">
    <source>
        <dbReference type="ARBA" id="ARBA00004442"/>
    </source>
</evidence>
<dbReference type="InterPro" id="IPR003423">
    <property type="entry name" value="OMP_efflux"/>
</dbReference>
<keyword evidence="5" id="KW-0812">Transmembrane</keyword>
<evidence type="ECO:0000256" key="9">
    <source>
        <dbReference type="SAM" id="MobiDB-lite"/>
    </source>
</evidence>
<name>A0ABX1P8N7_9CYAN</name>